<evidence type="ECO:0000313" key="2">
    <source>
        <dbReference type="Proteomes" id="UP000826656"/>
    </source>
</evidence>
<organism evidence="1 2">
    <name type="scientific">Solanum tuberosum</name>
    <name type="common">Potato</name>
    <dbReference type="NCBI Taxonomy" id="4113"/>
    <lineage>
        <taxon>Eukaryota</taxon>
        <taxon>Viridiplantae</taxon>
        <taxon>Streptophyta</taxon>
        <taxon>Embryophyta</taxon>
        <taxon>Tracheophyta</taxon>
        <taxon>Spermatophyta</taxon>
        <taxon>Magnoliopsida</taxon>
        <taxon>eudicotyledons</taxon>
        <taxon>Gunneridae</taxon>
        <taxon>Pentapetalae</taxon>
        <taxon>asterids</taxon>
        <taxon>lamiids</taxon>
        <taxon>Solanales</taxon>
        <taxon>Solanaceae</taxon>
        <taxon>Solanoideae</taxon>
        <taxon>Solaneae</taxon>
        <taxon>Solanum</taxon>
    </lineage>
</organism>
<dbReference type="EMBL" id="JAIVGD010000013">
    <property type="protein sequence ID" value="KAH0761185.1"/>
    <property type="molecule type" value="Genomic_DNA"/>
</dbReference>
<protein>
    <submittedName>
        <fullName evidence="1">Uncharacterized protein</fullName>
    </submittedName>
</protein>
<comment type="caution">
    <text evidence="1">The sequence shown here is derived from an EMBL/GenBank/DDBJ whole genome shotgun (WGS) entry which is preliminary data.</text>
</comment>
<name>A0ABQ7VDQ0_SOLTU</name>
<keyword evidence="2" id="KW-1185">Reference proteome</keyword>
<accession>A0ABQ7VDQ0</accession>
<reference evidence="1 2" key="1">
    <citation type="journal article" date="2021" name="bioRxiv">
        <title>Chromosome-scale and haplotype-resolved genome assembly of a tetraploid potato cultivar.</title>
        <authorList>
            <person name="Sun H."/>
            <person name="Jiao W.-B."/>
            <person name="Krause K."/>
            <person name="Campoy J.A."/>
            <person name="Goel M."/>
            <person name="Folz-Donahue K."/>
            <person name="Kukat C."/>
            <person name="Huettel B."/>
            <person name="Schneeberger K."/>
        </authorList>
    </citation>
    <scope>NUCLEOTIDE SEQUENCE [LARGE SCALE GENOMIC DNA]</scope>
    <source>
        <strain evidence="1">SolTubOtavaFocal</strain>
        <tissue evidence="1">Leaves</tissue>
    </source>
</reference>
<gene>
    <name evidence="1" type="ORF">KY290_017258</name>
</gene>
<proteinExistence type="predicted"/>
<evidence type="ECO:0000313" key="1">
    <source>
        <dbReference type="EMBL" id="KAH0761185.1"/>
    </source>
</evidence>
<sequence length="93" mass="10235">MKSDISALSTTVISHSSSIKFLKENMVQLASLVYSSPNEDLVAHVNENPMNSIQVSNIVTRSRKILKEIKRPDNVVAKKMVADNEPPKGKGQT</sequence>
<dbReference type="Proteomes" id="UP000826656">
    <property type="component" value="Unassembled WGS sequence"/>
</dbReference>